<evidence type="ECO:0000313" key="2">
    <source>
        <dbReference type="EMBL" id="SHI13481.1"/>
    </source>
</evidence>
<gene>
    <name evidence="2" type="ORF">SAMN02746098_02585</name>
</gene>
<feature type="transmembrane region" description="Helical" evidence="1">
    <location>
        <begin position="43"/>
        <end position="63"/>
    </location>
</feature>
<dbReference type="RefSeq" id="WP_073030138.1">
    <property type="nucleotide sequence ID" value="NZ_FQXJ01000008.1"/>
</dbReference>
<dbReference type="EMBL" id="FQXJ01000008">
    <property type="protein sequence ID" value="SHI13481.1"/>
    <property type="molecule type" value="Genomic_DNA"/>
</dbReference>
<protein>
    <submittedName>
        <fullName evidence="2">Uncharacterized protein</fullName>
    </submittedName>
</protein>
<accession>A0A1M5YNC9</accession>
<evidence type="ECO:0000256" key="1">
    <source>
        <dbReference type="SAM" id="Phobius"/>
    </source>
</evidence>
<keyword evidence="3" id="KW-1185">Reference proteome</keyword>
<dbReference type="Proteomes" id="UP000183954">
    <property type="component" value="Unassembled WGS sequence"/>
</dbReference>
<evidence type="ECO:0000313" key="3">
    <source>
        <dbReference type="Proteomes" id="UP000183954"/>
    </source>
</evidence>
<feature type="transmembrane region" description="Helical" evidence="1">
    <location>
        <begin position="75"/>
        <end position="92"/>
    </location>
</feature>
<reference evidence="3" key="1">
    <citation type="submission" date="2016-11" db="EMBL/GenBank/DDBJ databases">
        <authorList>
            <person name="Varghese N."/>
            <person name="Submissions S."/>
        </authorList>
    </citation>
    <scope>NUCLEOTIDE SEQUENCE [LARGE SCALE GENOMIC DNA]</scope>
    <source>
        <strain evidence="3">DSM 15449</strain>
    </source>
</reference>
<keyword evidence="1" id="KW-0812">Transmembrane</keyword>
<dbReference type="OrthoDB" id="1747727at2"/>
<proteinExistence type="predicted"/>
<keyword evidence="1" id="KW-0472">Membrane</keyword>
<keyword evidence="1" id="KW-1133">Transmembrane helix</keyword>
<name>A0A1M5YNC9_9FIRM</name>
<sequence>MGIVQIVFTIVLILGLVYLYKRSDRSEDLLLLKLLGYYLLGSFRFNFNKIAIPFGFLVYLLFLHPNQNARSKRQAAGLGLVFLIVGLAQPTVENYLYQLPIEVKSESVNLYDINFPNDWQSLQQQLQLTEDVRLVDFYSGFESDGSIRELSYKLISQKDGGIVHYNVNLEKQHQAYVIRRSKIDRWLQYDQEITAQRFFEAVESLDINKLKPKGDYGWYTMSSQGVLSYDIPNHDKYILDNNGDVLAVGNEELPIRGYFISLYGMYKLNEITHEGRGFKDYFYYIVKN</sequence>
<dbReference type="AlphaFoldDB" id="A0A1M5YNC9"/>
<organism evidence="2 3">
    <name type="scientific">Desulfosporosinus lacus DSM 15449</name>
    <dbReference type="NCBI Taxonomy" id="1121420"/>
    <lineage>
        <taxon>Bacteria</taxon>
        <taxon>Bacillati</taxon>
        <taxon>Bacillota</taxon>
        <taxon>Clostridia</taxon>
        <taxon>Eubacteriales</taxon>
        <taxon>Desulfitobacteriaceae</taxon>
        <taxon>Desulfosporosinus</taxon>
    </lineage>
</organism>